<feature type="transmembrane region" description="Helical" evidence="1">
    <location>
        <begin position="88"/>
        <end position="113"/>
    </location>
</feature>
<accession>A0ABQ4WJH0</accession>
<keyword evidence="3" id="KW-1185">Reference proteome</keyword>
<gene>
    <name evidence="2" type="ORF">Tco_0626118</name>
</gene>
<reference evidence="2" key="1">
    <citation type="journal article" date="2022" name="Int. J. Mol. Sci.">
        <title>Draft Genome of Tanacetum Coccineum: Genomic Comparison of Closely Related Tanacetum-Family Plants.</title>
        <authorList>
            <person name="Yamashiro T."/>
            <person name="Shiraishi A."/>
            <person name="Nakayama K."/>
            <person name="Satake H."/>
        </authorList>
    </citation>
    <scope>NUCLEOTIDE SEQUENCE</scope>
</reference>
<evidence type="ECO:0000313" key="3">
    <source>
        <dbReference type="Proteomes" id="UP001151760"/>
    </source>
</evidence>
<organism evidence="2 3">
    <name type="scientific">Tanacetum coccineum</name>
    <dbReference type="NCBI Taxonomy" id="301880"/>
    <lineage>
        <taxon>Eukaryota</taxon>
        <taxon>Viridiplantae</taxon>
        <taxon>Streptophyta</taxon>
        <taxon>Embryophyta</taxon>
        <taxon>Tracheophyta</taxon>
        <taxon>Spermatophyta</taxon>
        <taxon>Magnoliopsida</taxon>
        <taxon>eudicotyledons</taxon>
        <taxon>Gunneridae</taxon>
        <taxon>Pentapetalae</taxon>
        <taxon>asterids</taxon>
        <taxon>campanulids</taxon>
        <taxon>Asterales</taxon>
        <taxon>Asteraceae</taxon>
        <taxon>Asteroideae</taxon>
        <taxon>Anthemideae</taxon>
        <taxon>Anthemidinae</taxon>
        <taxon>Tanacetum</taxon>
    </lineage>
</organism>
<evidence type="ECO:0000313" key="2">
    <source>
        <dbReference type="EMBL" id="GJS52756.1"/>
    </source>
</evidence>
<dbReference type="EMBL" id="BQNB010008677">
    <property type="protein sequence ID" value="GJS52756.1"/>
    <property type="molecule type" value="Genomic_DNA"/>
</dbReference>
<feature type="transmembrane region" description="Helical" evidence="1">
    <location>
        <begin position="45"/>
        <end position="76"/>
    </location>
</feature>
<keyword evidence="1" id="KW-0472">Membrane</keyword>
<comment type="caution">
    <text evidence="2">The sequence shown here is derived from an EMBL/GenBank/DDBJ whole genome shotgun (WGS) entry which is preliminary data.</text>
</comment>
<reference evidence="2" key="2">
    <citation type="submission" date="2022-01" db="EMBL/GenBank/DDBJ databases">
        <authorList>
            <person name="Yamashiro T."/>
            <person name="Shiraishi A."/>
            <person name="Satake H."/>
            <person name="Nakayama K."/>
        </authorList>
    </citation>
    <scope>NUCLEOTIDE SEQUENCE</scope>
</reference>
<keyword evidence="1" id="KW-1133">Transmembrane helix</keyword>
<proteinExistence type="predicted"/>
<protein>
    <submittedName>
        <fullName evidence="2">Uncharacterized protein</fullName>
    </submittedName>
</protein>
<dbReference type="Proteomes" id="UP001151760">
    <property type="component" value="Unassembled WGS sequence"/>
</dbReference>
<name>A0ABQ4WJH0_9ASTR</name>
<sequence>MAYFVTIPTPDSAWSCVMQCTLPTKGMRSIISMVSISLEGFLPSILLLVMIIIAVVIVAVILVVVVVAIVGVVIVVMIIGDKSSSSGFLLIATGIPSGPVFLLGLSAFAMAAACASRAAAIPSLVLDSRKLQTGGFFLVVFDSVLRTCFLEFLSRDSLVSVVDQTSDEDPTDEDGDIDDGKTAGKAIITWGGGITSYACMFFIYRSSCKGEKTSNVPKRSLEIIKQKIQEKRFAGEALGIFLEVREEKVFSYQYWMSKGEYMTGQLLWKTVWKTVLSWRTVECKFNGKITVVILVWDRCPREKDLFTIFALTRKQLIVHDMEIMALEAT</sequence>
<evidence type="ECO:0000256" key="1">
    <source>
        <dbReference type="SAM" id="Phobius"/>
    </source>
</evidence>
<keyword evidence="1" id="KW-0812">Transmembrane</keyword>